<feature type="transmembrane region" description="Helical" evidence="13">
    <location>
        <begin position="522"/>
        <end position="547"/>
    </location>
</feature>
<feature type="transmembrane region" description="Helical" evidence="13">
    <location>
        <begin position="352"/>
        <end position="370"/>
    </location>
</feature>
<dbReference type="PANTHER" id="PTHR42985:SF39">
    <property type="entry name" value="GH10366P"/>
    <property type="match status" value="1"/>
</dbReference>
<dbReference type="Pfam" id="PF00474">
    <property type="entry name" value="SSF"/>
    <property type="match status" value="1"/>
</dbReference>
<dbReference type="InterPro" id="IPR001734">
    <property type="entry name" value="Na/solute_symporter"/>
</dbReference>
<feature type="transmembrane region" description="Helical" evidence="13">
    <location>
        <begin position="272"/>
        <end position="290"/>
    </location>
</feature>
<keyword evidence="14" id="KW-0732">Signal</keyword>
<organism evidence="15 16">
    <name type="scientific">Hermetia illucens</name>
    <name type="common">Black soldier fly</name>
    <dbReference type="NCBI Taxonomy" id="343691"/>
    <lineage>
        <taxon>Eukaryota</taxon>
        <taxon>Metazoa</taxon>
        <taxon>Ecdysozoa</taxon>
        <taxon>Arthropoda</taxon>
        <taxon>Hexapoda</taxon>
        <taxon>Insecta</taxon>
        <taxon>Pterygota</taxon>
        <taxon>Neoptera</taxon>
        <taxon>Endopterygota</taxon>
        <taxon>Diptera</taxon>
        <taxon>Brachycera</taxon>
        <taxon>Stratiomyomorpha</taxon>
        <taxon>Stratiomyidae</taxon>
        <taxon>Hermetiinae</taxon>
        <taxon>Hermetia</taxon>
    </lineage>
</organism>
<evidence type="ECO:0000256" key="2">
    <source>
        <dbReference type="ARBA" id="ARBA00006434"/>
    </source>
</evidence>
<evidence type="ECO:0000256" key="8">
    <source>
        <dbReference type="ARBA" id="ARBA00023065"/>
    </source>
</evidence>
<gene>
    <name evidence="15" type="ORF">HERILL_LOCUS4921</name>
</gene>
<evidence type="ECO:0000256" key="11">
    <source>
        <dbReference type="RuleBase" id="RU362091"/>
    </source>
</evidence>
<dbReference type="CDD" id="cd11492">
    <property type="entry name" value="SLC5sbd_NIS-SMVT"/>
    <property type="match status" value="1"/>
</dbReference>
<evidence type="ECO:0000256" key="4">
    <source>
        <dbReference type="ARBA" id="ARBA00022475"/>
    </source>
</evidence>
<feature type="transmembrane region" description="Helical" evidence="13">
    <location>
        <begin position="390"/>
        <end position="414"/>
    </location>
</feature>
<dbReference type="OrthoDB" id="6132759at2759"/>
<evidence type="ECO:0000256" key="10">
    <source>
        <dbReference type="ARBA" id="ARBA00023201"/>
    </source>
</evidence>
<dbReference type="GO" id="GO:0005886">
    <property type="term" value="C:plasma membrane"/>
    <property type="evidence" value="ECO:0007669"/>
    <property type="project" value="UniProtKB-SubCell"/>
</dbReference>
<dbReference type="PANTHER" id="PTHR42985">
    <property type="entry name" value="SODIUM-COUPLED MONOCARBOXYLATE TRANSPORTER"/>
    <property type="match status" value="1"/>
</dbReference>
<reference evidence="15 16" key="1">
    <citation type="submission" date="2020-11" db="EMBL/GenBank/DDBJ databases">
        <authorList>
            <person name="Wallbank WR R."/>
            <person name="Pardo Diaz C."/>
            <person name="Kozak K."/>
            <person name="Martin S."/>
            <person name="Jiggins C."/>
            <person name="Moest M."/>
            <person name="Warren A I."/>
            <person name="Generalovic N T."/>
            <person name="Byers J.R.P. K."/>
            <person name="Montejo-Kovacevich G."/>
            <person name="Yen C E."/>
        </authorList>
    </citation>
    <scope>NUCLEOTIDE SEQUENCE [LARGE SCALE GENOMIC DNA]</scope>
</reference>
<protein>
    <recommendedName>
        <fullName evidence="17">Sodium-coupled monocarboxylate transporter 1</fullName>
    </recommendedName>
</protein>
<dbReference type="InterPro" id="IPR051163">
    <property type="entry name" value="Sodium:Solute_Symporter_SSF"/>
</dbReference>
<keyword evidence="5 13" id="KW-0812">Transmembrane</keyword>
<keyword evidence="16" id="KW-1185">Reference proteome</keyword>
<dbReference type="PROSITE" id="PS50283">
    <property type="entry name" value="NA_SOLUT_SYMP_3"/>
    <property type="match status" value="1"/>
</dbReference>
<feature type="region of interest" description="Disordered" evidence="12">
    <location>
        <begin position="690"/>
        <end position="720"/>
    </location>
</feature>
<feature type="transmembrane region" description="Helical" evidence="13">
    <location>
        <begin position="241"/>
        <end position="266"/>
    </location>
</feature>
<dbReference type="OMA" id="TYEHIYS"/>
<feature type="transmembrane region" description="Helical" evidence="13">
    <location>
        <begin position="126"/>
        <end position="146"/>
    </location>
</feature>
<feature type="transmembrane region" description="Helical" evidence="13">
    <location>
        <begin position="628"/>
        <end position="649"/>
    </location>
</feature>
<feature type="transmembrane region" description="Helical" evidence="13">
    <location>
        <begin position="197"/>
        <end position="220"/>
    </location>
</feature>
<feature type="chain" id="PRO_5030984746" description="Sodium-coupled monocarboxylate transporter 1" evidence="14">
    <location>
        <begin position="20"/>
        <end position="720"/>
    </location>
</feature>
<dbReference type="EMBL" id="LR899010">
    <property type="protein sequence ID" value="CAD7081832.1"/>
    <property type="molecule type" value="Genomic_DNA"/>
</dbReference>
<dbReference type="Proteomes" id="UP000594454">
    <property type="component" value="Chromosome 2"/>
</dbReference>
<name>A0A7R8UKS0_HERIL</name>
<feature type="transmembrane region" description="Helical" evidence="13">
    <location>
        <begin position="497"/>
        <end position="516"/>
    </location>
</feature>
<evidence type="ECO:0000256" key="13">
    <source>
        <dbReference type="SAM" id="Phobius"/>
    </source>
</evidence>
<keyword evidence="9 13" id="KW-0472">Membrane</keyword>
<dbReference type="NCBIfam" id="TIGR00813">
    <property type="entry name" value="sss"/>
    <property type="match status" value="1"/>
</dbReference>
<feature type="transmembrane region" description="Helical" evidence="13">
    <location>
        <begin position="158"/>
        <end position="185"/>
    </location>
</feature>
<evidence type="ECO:0000256" key="14">
    <source>
        <dbReference type="SAM" id="SignalP"/>
    </source>
</evidence>
<comment type="similarity">
    <text evidence="2 11">Belongs to the sodium:solute symporter (SSF) (TC 2.A.21) family.</text>
</comment>
<evidence type="ECO:0000256" key="6">
    <source>
        <dbReference type="ARBA" id="ARBA00022989"/>
    </source>
</evidence>
<comment type="subcellular location">
    <subcellularLocation>
        <location evidence="1">Cell membrane</location>
        <topology evidence="1">Multi-pass membrane protein</topology>
    </subcellularLocation>
</comment>
<feature type="signal peptide" evidence="14">
    <location>
        <begin position="1"/>
        <end position="19"/>
    </location>
</feature>
<keyword evidence="10" id="KW-0739">Sodium transport</keyword>
<evidence type="ECO:0000256" key="5">
    <source>
        <dbReference type="ARBA" id="ARBA00022692"/>
    </source>
</evidence>
<feature type="transmembrane region" description="Helical" evidence="13">
    <location>
        <begin position="302"/>
        <end position="322"/>
    </location>
</feature>
<proteinExistence type="inferred from homology"/>
<evidence type="ECO:0000256" key="9">
    <source>
        <dbReference type="ARBA" id="ARBA00023136"/>
    </source>
</evidence>
<evidence type="ECO:0000256" key="1">
    <source>
        <dbReference type="ARBA" id="ARBA00004651"/>
    </source>
</evidence>
<dbReference type="InParanoid" id="A0A7R8UKS0"/>
<keyword evidence="3" id="KW-0813">Transport</keyword>
<dbReference type="GO" id="GO:0015293">
    <property type="term" value="F:symporter activity"/>
    <property type="evidence" value="ECO:0007669"/>
    <property type="project" value="TreeGrafter"/>
</dbReference>
<dbReference type="AlphaFoldDB" id="A0A7R8UKS0"/>
<feature type="transmembrane region" description="Helical" evidence="13">
    <location>
        <begin position="554"/>
        <end position="575"/>
    </location>
</feature>
<evidence type="ECO:0000256" key="7">
    <source>
        <dbReference type="ARBA" id="ARBA00023053"/>
    </source>
</evidence>
<evidence type="ECO:0000256" key="3">
    <source>
        <dbReference type="ARBA" id="ARBA00022448"/>
    </source>
</evidence>
<dbReference type="InterPro" id="IPR038377">
    <property type="entry name" value="Na/Glc_symporter_sf"/>
</dbReference>
<dbReference type="GO" id="GO:0006814">
    <property type="term" value="P:sodium ion transport"/>
    <property type="evidence" value="ECO:0007669"/>
    <property type="project" value="UniProtKB-KW"/>
</dbReference>
<evidence type="ECO:0008006" key="17">
    <source>
        <dbReference type="Google" id="ProtNLM"/>
    </source>
</evidence>
<evidence type="ECO:0000313" key="16">
    <source>
        <dbReference type="Proteomes" id="UP000594454"/>
    </source>
</evidence>
<feature type="transmembrane region" description="Helical" evidence="13">
    <location>
        <begin position="446"/>
        <end position="469"/>
    </location>
</feature>
<accession>A0A7R8UKS0</accession>
<sequence>MSGILRRLMLLFILCSGNAICHSVQAPKPTYSNNRIHQSVNWVDISADNINDIKILADSMQAARPEVIDEMRGSIKNTRIIENESPGLESSSAFEASTTLQLTGNEVFECGSIENLHKGQFTVYDYAIVCGMLGISLGIGVFYGFFHQSSSESSSSNFLLGSGMTVLPVTLSLTTSFITAIELLGNPSEMFYQGTQFAFIVLPMLLVIPVAIKVFYPIYFRLELTSCYEYLGIRFGRDIRMLGAFLYIIQMSFYTAVAVLAPAIAVSKATGLNTRLAVVLIYLVCIFYSSQGGMKAVVIADTFQACVLGASLILIVILGHFYTGGWRTVYETASANDRLEFFNFNVNPTTRHTVWSVVIGGFFYWTSLFCTNQASVQKCMSLKSMKLARVALYFAILGLILVFLINFHTGLIVYTQYSSCDPLGFGRIAAKDQLLPFYVMDVFKEINFVTGIFVAGIFAASLGTVASALNSLSAVTCEDLLENGFNIKIHPNTGATYAKWMSLGYGIFSFLLVFVVERLGGVLQATLTLNGLVGGVTLGLFILGIAFKKANAKGAFYGGITALVLVVYIGVMAQISNVEPKPLPLSTAECNCVSNITTIIPNMEEGGNSLQGVLLQENGISSIFRLSYMWYSMIGTVLTIILGLLISVISDIVTKRRVLEITKKRNEAENSQPVNGITIVVGQQRRQLPELGKSQHPMETLEKPSPCGVDNMALKVDDEK</sequence>
<evidence type="ECO:0000256" key="12">
    <source>
        <dbReference type="SAM" id="MobiDB-lite"/>
    </source>
</evidence>
<evidence type="ECO:0000313" key="15">
    <source>
        <dbReference type="EMBL" id="CAD7081832.1"/>
    </source>
</evidence>
<keyword evidence="4" id="KW-1003">Cell membrane</keyword>
<keyword evidence="6 13" id="KW-1133">Transmembrane helix</keyword>
<keyword evidence="8" id="KW-0406">Ion transport</keyword>
<keyword evidence="7" id="KW-0915">Sodium</keyword>
<dbReference type="Gene3D" id="1.20.1730.10">
    <property type="entry name" value="Sodium/glucose cotransporter"/>
    <property type="match status" value="1"/>
</dbReference>